<evidence type="ECO:0000256" key="4">
    <source>
        <dbReference type="ARBA" id="ARBA00022771"/>
    </source>
</evidence>
<evidence type="ECO:0000256" key="2">
    <source>
        <dbReference type="ARBA" id="ARBA00011738"/>
    </source>
</evidence>
<dbReference type="GO" id="GO:0046983">
    <property type="term" value="F:protein dimerization activity"/>
    <property type="evidence" value="ECO:0007669"/>
    <property type="project" value="InterPro"/>
</dbReference>
<gene>
    <name evidence="13" type="ORF">RclHR1_03690018</name>
</gene>
<keyword evidence="4 10" id="KW-0863">Zinc-finger</keyword>
<evidence type="ECO:0000256" key="9">
    <source>
        <dbReference type="ARBA" id="ARBA00023242"/>
    </source>
</evidence>
<comment type="caution">
    <text evidence="13">The sequence shown here is derived from an EMBL/GenBank/DDBJ whole genome shotgun (WGS) entry which is preliminary data.</text>
</comment>
<evidence type="ECO:0000256" key="6">
    <source>
        <dbReference type="ARBA" id="ARBA00023015"/>
    </source>
</evidence>
<dbReference type="Pfam" id="PF02892">
    <property type="entry name" value="zf-BED"/>
    <property type="match status" value="1"/>
</dbReference>
<comment type="subcellular location">
    <subcellularLocation>
        <location evidence="1">Nucleus</location>
    </subcellularLocation>
</comment>
<evidence type="ECO:0000313" key="14">
    <source>
        <dbReference type="Proteomes" id="UP000247702"/>
    </source>
</evidence>
<dbReference type="SUPFAM" id="SSF53098">
    <property type="entry name" value="Ribonuclease H-like"/>
    <property type="match status" value="1"/>
</dbReference>
<evidence type="ECO:0000256" key="1">
    <source>
        <dbReference type="ARBA" id="ARBA00004123"/>
    </source>
</evidence>
<evidence type="ECO:0000256" key="5">
    <source>
        <dbReference type="ARBA" id="ARBA00022833"/>
    </source>
</evidence>
<keyword evidence="8" id="KW-0804">Transcription</keyword>
<feature type="compositionally biased region" description="Pro residues" evidence="11">
    <location>
        <begin position="60"/>
        <end position="69"/>
    </location>
</feature>
<dbReference type="InterPro" id="IPR052035">
    <property type="entry name" value="ZnF_BED_domain_contain"/>
</dbReference>
<evidence type="ECO:0000256" key="10">
    <source>
        <dbReference type="PROSITE-ProRule" id="PRU00027"/>
    </source>
</evidence>
<dbReference type="InterPro" id="IPR012337">
    <property type="entry name" value="RNaseH-like_sf"/>
</dbReference>
<dbReference type="SUPFAM" id="SSF57667">
    <property type="entry name" value="beta-beta-alpha zinc fingers"/>
    <property type="match status" value="1"/>
</dbReference>
<feature type="compositionally biased region" description="Basic and acidic residues" evidence="11">
    <location>
        <begin position="71"/>
        <end position="81"/>
    </location>
</feature>
<keyword evidence="7" id="KW-0238">DNA-binding</keyword>
<dbReference type="PANTHER" id="PTHR46481:SF10">
    <property type="entry name" value="ZINC FINGER BED DOMAIN-CONTAINING PROTEIN 39"/>
    <property type="match status" value="1"/>
</dbReference>
<feature type="compositionally biased region" description="Acidic residues" evidence="11">
    <location>
        <begin position="1"/>
        <end position="24"/>
    </location>
</feature>
<dbReference type="InterPro" id="IPR008906">
    <property type="entry name" value="HATC_C_dom"/>
</dbReference>
<evidence type="ECO:0000313" key="13">
    <source>
        <dbReference type="EMBL" id="GBB99945.1"/>
    </source>
</evidence>
<name>A0A2Z6RBV3_9GLOM</name>
<accession>A0A2Z6RBV3</accession>
<dbReference type="InterPro" id="IPR036236">
    <property type="entry name" value="Znf_C2H2_sf"/>
</dbReference>
<dbReference type="AlphaFoldDB" id="A0A2Z6RBV3"/>
<keyword evidence="6" id="KW-0805">Transcription regulation</keyword>
<dbReference type="SUPFAM" id="SSF140996">
    <property type="entry name" value="Hermes dimerisation domain"/>
    <property type="match status" value="1"/>
</dbReference>
<organism evidence="13 14">
    <name type="scientific">Rhizophagus clarus</name>
    <dbReference type="NCBI Taxonomy" id="94130"/>
    <lineage>
        <taxon>Eukaryota</taxon>
        <taxon>Fungi</taxon>
        <taxon>Fungi incertae sedis</taxon>
        <taxon>Mucoromycota</taxon>
        <taxon>Glomeromycotina</taxon>
        <taxon>Glomeromycetes</taxon>
        <taxon>Glomerales</taxon>
        <taxon>Glomeraceae</taxon>
        <taxon>Rhizophagus</taxon>
    </lineage>
</organism>
<keyword evidence="14" id="KW-1185">Reference proteome</keyword>
<proteinExistence type="predicted"/>
<comment type="subunit">
    <text evidence="2">Homodimer.</text>
</comment>
<evidence type="ECO:0000256" key="11">
    <source>
        <dbReference type="SAM" id="MobiDB-lite"/>
    </source>
</evidence>
<keyword evidence="9" id="KW-0539">Nucleus</keyword>
<dbReference type="Pfam" id="PF05699">
    <property type="entry name" value="Dimer_Tnp_hAT"/>
    <property type="match status" value="1"/>
</dbReference>
<protein>
    <recommendedName>
        <fullName evidence="12">BED-type domain-containing protein</fullName>
    </recommendedName>
</protein>
<dbReference type="PROSITE" id="PS50808">
    <property type="entry name" value="ZF_BED"/>
    <property type="match status" value="1"/>
</dbReference>
<evidence type="ECO:0000256" key="7">
    <source>
        <dbReference type="ARBA" id="ARBA00023125"/>
    </source>
</evidence>
<dbReference type="InterPro" id="IPR003656">
    <property type="entry name" value="Znf_BED"/>
</dbReference>
<reference evidence="13 14" key="1">
    <citation type="submission" date="2017-11" db="EMBL/GenBank/DDBJ databases">
        <title>The genome of Rhizophagus clarus HR1 reveals common genetic basis of auxotrophy among arbuscular mycorrhizal fungi.</title>
        <authorList>
            <person name="Kobayashi Y."/>
        </authorList>
    </citation>
    <scope>NUCLEOTIDE SEQUENCE [LARGE SCALE GENOMIC DNA]</scope>
    <source>
        <strain evidence="13 14">HR1</strain>
    </source>
</reference>
<dbReference type="EMBL" id="BEXD01002990">
    <property type="protein sequence ID" value="GBB99945.1"/>
    <property type="molecule type" value="Genomic_DNA"/>
</dbReference>
<dbReference type="SMART" id="SM00614">
    <property type="entry name" value="ZnF_BED"/>
    <property type="match status" value="1"/>
</dbReference>
<evidence type="ECO:0000256" key="8">
    <source>
        <dbReference type="ARBA" id="ARBA00023163"/>
    </source>
</evidence>
<dbReference type="GO" id="GO:0005634">
    <property type="term" value="C:nucleus"/>
    <property type="evidence" value="ECO:0007669"/>
    <property type="project" value="UniProtKB-SubCell"/>
</dbReference>
<dbReference type="GO" id="GO:0009791">
    <property type="term" value="P:post-embryonic development"/>
    <property type="evidence" value="ECO:0007669"/>
    <property type="project" value="UniProtKB-ARBA"/>
</dbReference>
<keyword evidence="3" id="KW-0479">Metal-binding</keyword>
<evidence type="ECO:0000256" key="3">
    <source>
        <dbReference type="ARBA" id="ARBA00022723"/>
    </source>
</evidence>
<dbReference type="Pfam" id="PF14372">
    <property type="entry name" value="hAT-like_RNase-H"/>
    <property type="match status" value="1"/>
</dbReference>
<dbReference type="Proteomes" id="UP000247702">
    <property type="component" value="Unassembled WGS sequence"/>
</dbReference>
<feature type="domain" description="BED-type" evidence="12">
    <location>
        <begin position="85"/>
        <end position="138"/>
    </location>
</feature>
<feature type="region of interest" description="Disordered" evidence="11">
    <location>
        <begin position="1"/>
        <end position="81"/>
    </location>
</feature>
<dbReference type="InterPro" id="IPR025525">
    <property type="entry name" value="hAT-like_transposase_RNase-H"/>
</dbReference>
<dbReference type="GO" id="GO:0008270">
    <property type="term" value="F:zinc ion binding"/>
    <property type="evidence" value="ECO:0007669"/>
    <property type="project" value="UniProtKB-KW"/>
</dbReference>
<evidence type="ECO:0000259" key="12">
    <source>
        <dbReference type="PROSITE" id="PS50808"/>
    </source>
</evidence>
<feature type="compositionally biased region" description="Low complexity" evidence="11">
    <location>
        <begin position="48"/>
        <end position="59"/>
    </location>
</feature>
<dbReference type="GO" id="GO:0003677">
    <property type="term" value="F:DNA binding"/>
    <property type="evidence" value="ECO:0007669"/>
    <property type="project" value="UniProtKB-KW"/>
</dbReference>
<sequence>MSDYEFYYDEYQESEYNEEENETTDNERNVQEFSQEPFQESPREESPQESFQESPQEPFQKPPQEPSQEPPQEHSQEEDNLKKAKTYSDTWQYFNTRDPQHPTKVVCKKCNHTYSKSTGISTLKEHLKKVHGIVIDKIKKTQTKLNFPRVDPWPKEDMLVRDQALVEWITVDLQPFSVVTNDQFINLINTLDPRYRIPGKTNIKEKVVNHFDNMRKNIKLDIDKIPGKVSLTSDMWTSTLNNNSFLGLTIHFIDQEWKMQHFLLDIISFNERHNTINITNEIISTLAEFKIKEKVLALTTDNATTMLAVGRSIAEKLDDDVMNSTFGHYRCTAHILNLAAQQGLELIDNAVVKVRQLMIKIKNSVIISDELRKLCKCAKINYLKPELDIRTRWNSTFNMLKKMEKMWNGVRMLAVRNQEVQMLMPTEADWKIIRETMIILEPLERATVYLSAAQYPTIADIRFVFLGILEHLESIIGDDDFEQKELASSVNQKIGEYWNIINQQTLVSTVLDPRYKLSLFEVGASAAEAVSAVTSLLANYHHVTIPENRDVDETSSVSSVSNVLDELDRYLALQVDENVKLLIWWKAHKHKFPALAKISRNYLSIQVTSVACEQAFSVAGNTITKTRNRLNSEIARATLCAKSWIENGVGIL</sequence>
<dbReference type="PANTHER" id="PTHR46481">
    <property type="entry name" value="ZINC FINGER BED DOMAIN-CONTAINING PROTEIN 4"/>
    <property type="match status" value="1"/>
</dbReference>
<keyword evidence="5" id="KW-0862">Zinc</keyword>